<evidence type="ECO:0000256" key="1">
    <source>
        <dbReference type="ARBA" id="ARBA00022485"/>
    </source>
</evidence>
<keyword evidence="2" id="KW-0479">Metal-binding</keyword>
<dbReference type="InterPro" id="IPR004452">
    <property type="entry name" value="LutB/LldF"/>
</dbReference>
<dbReference type="AlphaFoldDB" id="A0A6J4VTV3"/>
<evidence type="ECO:0000256" key="5">
    <source>
        <dbReference type="SAM" id="MobiDB-lite"/>
    </source>
</evidence>
<name>A0A6J4VTV3_9BACT</name>
<proteinExistence type="predicted"/>
<dbReference type="PROSITE" id="PS51379">
    <property type="entry name" value="4FE4S_FER_2"/>
    <property type="match status" value="1"/>
</dbReference>
<feature type="compositionally biased region" description="Basic and acidic residues" evidence="5">
    <location>
        <begin position="46"/>
        <end position="70"/>
    </location>
</feature>
<organism evidence="7">
    <name type="scientific">uncultured Thermomicrobiales bacterium</name>
    <dbReference type="NCBI Taxonomy" id="1645740"/>
    <lineage>
        <taxon>Bacteria</taxon>
        <taxon>Pseudomonadati</taxon>
        <taxon>Thermomicrobiota</taxon>
        <taxon>Thermomicrobia</taxon>
        <taxon>Thermomicrobiales</taxon>
        <taxon>environmental samples</taxon>
    </lineage>
</organism>
<gene>
    <name evidence="7" type="ORF">AVDCRST_MAG88-4272</name>
</gene>
<dbReference type="SUPFAM" id="SSF54862">
    <property type="entry name" value="4Fe-4S ferredoxins"/>
    <property type="match status" value="1"/>
</dbReference>
<feature type="region of interest" description="Disordered" evidence="5">
    <location>
        <begin position="44"/>
        <end position="70"/>
    </location>
</feature>
<dbReference type="Pfam" id="PF02589">
    <property type="entry name" value="LUD_dom"/>
    <property type="match status" value="1"/>
</dbReference>
<dbReference type="Pfam" id="PF13183">
    <property type="entry name" value="Fer4_8"/>
    <property type="match status" value="1"/>
</dbReference>
<dbReference type="InterPro" id="IPR003741">
    <property type="entry name" value="LUD_dom"/>
</dbReference>
<dbReference type="SUPFAM" id="SSF100950">
    <property type="entry name" value="NagB/RpiA/CoA transferase-like"/>
    <property type="match status" value="1"/>
</dbReference>
<keyword evidence="3" id="KW-0408">Iron</keyword>
<dbReference type="InterPro" id="IPR017900">
    <property type="entry name" value="4Fe4S_Fe_S_CS"/>
</dbReference>
<dbReference type="InterPro" id="IPR024185">
    <property type="entry name" value="FTHF_cligase-like_sf"/>
</dbReference>
<dbReference type="PANTHER" id="PTHR47153">
    <property type="entry name" value="LACTATE UTILIZATION PROTEIN B"/>
    <property type="match status" value="1"/>
</dbReference>
<evidence type="ECO:0000256" key="4">
    <source>
        <dbReference type="ARBA" id="ARBA00023014"/>
    </source>
</evidence>
<evidence type="ECO:0000259" key="6">
    <source>
        <dbReference type="PROSITE" id="PS51379"/>
    </source>
</evidence>
<feature type="domain" description="4Fe-4S ferredoxin-type" evidence="6">
    <location>
        <begin position="399"/>
        <end position="430"/>
    </location>
</feature>
<protein>
    <submittedName>
        <fullName evidence="7">Predicted L-lactate dehydrogenase, Iron-sulfur cluster-binding subunit YkgF</fullName>
    </submittedName>
</protein>
<dbReference type="GO" id="GO:0051539">
    <property type="term" value="F:4 iron, 4 sulfur cluster binding"/>
    <property type="evidence" value="ECO:0007669"/>
    <property type="project" value="UniProtKB-KW"/>
</dbReference>
<dbReference type="InterPro" id="IPR017896">
    <property type="entry name" value="4Fe4S_Fe-S-bd"/>
</dbReference>
<dbReference type="InterPro" id="IPR037171">
    <property type="entry name" value="NagB/RpiA_transferase-like"/>
</dbReference>
<keyword evidence="4" id="KW-0411">Iron-sulfur</keyword>
<dbReference type="InterPro" id="IPR006311">
    <property type="entry name" value="TAT_signal"/>
</dbReference>
<dbReference type="GO" id="GO:0006089">
    <property type="term" value="P:lactate metabolic process"/>
    <property type="evidence" value="ECO:0007669"/>
    <property type="project" value="InterPro"/>
</dbReference>
<sequence>MSANGADGRRRRLGWAGRALVAAAGGAAGAAALGGVRAARRALAPPDERGGVTNRHERVGDFPERTHTPEPFRERYRLALGNERMRAGVLRFQRNWRNARDTSFADLADSEEMGEVYGRGPAPVGVDVNTGAEAAAAGAEFARRGRSFEELRDELAAIKDRTIAESERYLAEFTAAAEQRGCVVYRSSSAEDAGRYVADLCARKGIRRVAKSKSMLTEEIGLNPALEGRGLHIAETDLGEWLVQLAEERPSHIIGPALHMDRHRTAELLARATGQPLDPDDIGAQVGLARRTLREEFLTAGLGVSGANALICETGTTMIVTNEGNAELVTSLPDVHVVIVGIEKLLPTIADAMKQVRLLARSGTGQAISVYTTFISGPDRPGKEIHYVFVDNGRSAMAADPDFRSALRCIRCGACADVCPPYQVVGGHAFGYIYSGAIGL</sequence>
<reference evidence="7" key="1">
    <citation type="submission" date="2020-02" db="EMBL/GenBank/DDBJ databases">
        <authorList>
            <person name="Meier V. D."/>
        </authorList>
    </citation>
    <scope>NUCLEOTIDE SEQUENCE</scope>
    <source>
        <strain evidence="7">AVDCRST_MAG88</strain>
    </source>
</reference>
<dbReference type="PROSITE" id="PS51318">
    <property type="entry name" value="TAT"/>
    <property type="match status" value="1"/>
</dbReference>
<dbReference type="PROSITE" id="PS00198">
    <property type="entry name" value="4FE4S_FER_1"/>
    <property type="match status" value="1"/>
</dbReference>
<dbReference type="GO" id="GO:0046872">
    <property type="term" value="F:metal ion binding"/>
    <property type="evidence" value="ECO:0007669"/>
    <property type="project" value="UniProtKB-KW"/>
</dbReference>
<evidence type="ECO:0000256" key="2">
    <source>
        <dbReference type="ARBA" id="ARBA00022723"/>
    </source>
</evidence>
<feature type="non-terminal residue" evidence="7">
    <location>
        <position position="440"/>
    </location>
</feature>
<dbReference type="Gene3D" id="3.40.50.10420">
    <property type="entry name" value="NagB/RpiA/CoA transferase-like"/>
    <property type="match status" value="1"/>
</dbReference>
<accession>A0A6J4VTV3</accession>
<dbReference type="EMBL" id="CADCWM010001068">
    <property type="protein sequence ID" value="CAA9587819.1"/>
    <property type="molecule type" value="Genomic_DNA"/>
</dbReference>
<dbReference type="PANTHER" id="PTHR47153:SF2">
    <property type="entry name" value="LACTATE UTILIZATION PROTEIN B"/>
    <property type="match status" value="1"/>
</dbReference>
<evidence type="ECO:0000313" key="7">
    <source>
        <dbReference type="EMBL" id="CAA9587819.1"/>
    </source>
</evidence>
<keyword evidence="1" id="KW-0004">4Fe-4S</keyword>
<evidence type="ECO:0000256" key="3">
    <source>
        <dbReference type="ARBA" id="ARBA00023004"/>
    </source>
</evidence>